<proteinExistence type="predicted"/>
<organism evidence="1 2">
    <name type="scientific">Novipirellula caenicola</name>
    <dbReference type="NCBI Taxonomy" id="1536901"/>
    <lineage>
        <taxon>Bacteria</taxon>
        <taxon>Pseudomonadati</taxon>
        <taxon>Planctomycetota</taxon>
        <taxon>Planctomycetia</taxon>
        <taxon>Pirellulales</taxon>
        <taxon>Pirellulaceae</taxon>
        <taxon>Novipirellula</taxon>
    </lineage>
</organism>
<sequence>MKFKKKQRITEGFYFTTVNEASDTKSREIVSMPTPVAKEQR</sequence>
<dbReference type="Proteomes" id="UP001416858">
    <property type="component" value="Unassembled WGS sequence"/>
</dbReference>
<reference evidence="1 2" key="1">
    <citation type="submission" date="2024-02" db="EMBL/GenBank/DDBJ databases">
        <title>Rhodopirellula caenicola NBRC 110016.</title>
        <authorList>
            <person name="Ichikawa N."/>
            <person name="Katano-Makiyama Y."/>
            <person name="Hidaka K."/>
        </authorList>
    </citation>
    <scope>NUCLEOTIDE SEQUENCE [LARGE SCALE GENOMIC DNA]</scope>
    <source>
        <strain evidence="1 2">NBRC 110016</strain>
    </source>
</reference>
<name>A0ABP9VVL0_9BACT</name>
<comment type="caution">
    <text evidence="1">The sequence shown here is derived from an EMBL/GenBank/DDBJ whole genome shotgun (WGS) entry which is preliminary data.</text>
</comment>
<protein>
    <submittedName>
        <fullName evidence="1">Uncharacterized protein</fullName>
    </submittedName>
</protein>
<dbReference type="EMBL" id="BAABRO010000012">
    <property type="protein sequence ID" value="GAA5509172.1"/>
    <property type="molecule type" value="Genomic_DNA"/>
</dbReference>
<evidence type="ECO:0000313" key="2">
    <source>
        <dbReference type="Proteomes" id="UP001416858"/>
    </source>
</evidence>
<evidence type="ECO:0000313" key="1">
    <source>
        <dbReference type="EMBL" id="GAA5509172.1"/>
    </source>
</evidence>
<accession>A0ABP9VVL0</accession>
<keyword evidence="2" id="KW-1185">Reference proteome</keyword>
<gene>
    <name evidence="1" type="ORF">Rcae01_04670</name>
</gene>